<reference evidence="4 5" key="1">
    <citation type="submission" date="2020-06" db="EMBL/GenBank/DDBJ databases">
        <title>Altererythrobacter lutimaris sp. nov., a marine bacterium isolated from a tidal flat.</title>
        <authorList>
            <person name="Kim D."/>
            <person name="Yoo Y."/>
            <person name="Kim J.-J."/>
        </authorList>
    </citation>
    <scope>NUCLEOTIDE SEQUENCE [LARGE SCALE GENOMIC DNA]</scope>
    <source>
        <strain evidence="4 5">JGD-16</strain>
    </source>
</reference>
<feature type="domain" description="Sialate O-acetylesterase" evidence="3">
    <location>
        <begin position="33"/>
        <end position="304"/>
    </location>
</feature>
<accession>A0A850HAA9</accession>
<comment type="caution">
    <text evidence="4">The sequence shown here is derived from an EMBL/GenBank/DDBJ whole genome shotgun (WGS) entry which is preliminary data.</text>
</comment>
<organism evidence="4 5">
    <name type="scientific">Altererythrobacter lutimaris</name>
    <dbReference type="NCBI Taxonomy" id="2743979"/>
    <lineage>
        <taxon>Bacteria</taxon>
        <taxon>Pseudomonadati</taxon>
        <taxon>Pseudomonadota</taxon>
        <taxon>Alphaproteobacteria</taxon>
        <taxon>Sphingomonadales</taxon>
        <taxon>Erythrobacteraceae</taxon>
        <taxon>Altererythrobacter</taxon>
    </lineage>
</organism>
<sequence length="312" mass="33904">MNWYLKHLIGLVALGLTASCAPSAPEANGTTYKVYFLGGQSNMEGFGFVKELPQELVNGDHNVRIFHGRNVADGGQDGGVGVWVPLTAGHGTGFVTDGFSNQPSARFGPELTFGITMAAIQPTERIAIIKYSRGGTGLVEAESQFGNWDPDFAEGNRRNQYDNALNTISLAMSTRDIDGDGAPDRLISAGIIWMQGEADAIDDPDIADAYDANLARLMSLFRAALHDDELPIVVGQIKDSGKTLETQVMRYSKDVQAAQKRFVENDACAHLVTETEDFGFLPDGWHYRSQDYVKLGEAFARAATQLEQDCST</sequence>
<keyword evidence="2" id="KW-0732">Signal</keyword>
<dbReference type="PANTHER" id="PTHR31988">
    <property type="entry name" value="ESTERASE, PUTATIVE (DUF303)-RELATED"/>
    <property type="match status" value="1"/>
</dbReference>
<name>A0A850HAA9_9SPHN</name>
<dbReference type="Gene3D" id="3.40.50.1110">
    <property type="entry name" value="SGNH hydrolase"/>
    <property type="match status" value="1"/>
</dbReference>
<evidence type="ECO:0000256" key="1">
    <source>
        <dbReference type="ARBA" id="ARBA00022801"/>
    </source>
</evidence>
<evidence type="ECO:0000313" key="5">
    <source>
        <dbReference type="Proteomes" id="UP000546031"/>
    </source>
</evidence>
<dbReference type="PROSITE" id="PS51257">
    <property type="entry name" value="PROKAR_LIPOPROTEIN"/>
    <property type="match status" value="1"/>
</dbReference>
<dbReference type="RefSeq" id="WP_176273129.1">
    <property type="nucleotide sequence ID" value="NZ_JABWTA010000001.1"/>
</dbReference>
<keyword evidence="1" id="KW-0378">Hydrolase</keyword>
<dbReference type="AlphaFoldDB" id="A0A850HAA9"/>
<feature type="signal peptide" evidence="2">
    <location>
        <begin position="1"/>
        <end position="23"/>
    </location>
</feature>
<dbReference type="Proteomes" id="UP000546031">
    <property type="component" value="Unassembled WGS sequence"/>
</dbReference>
<evidence type="ECO:0000259" key="3">
    <source>
        <dbReference type="Pfam" id="PF03629"/>
    </source>
</evidence>
<proteinExistence type="predicted"/>
<dbReference type="InterPro" id="IPR005181">
    <property type="entry name" value="SASA"/>
</dbReference>
<feature type="chain" id="PRO_5032359265" description="Sialate O-acetylesterase domain-containing protein" evidence="2">
    <location>
        <begin position="24"/>
        <end position="312"/>
    </location>
</feature>
<dbReference type="GO" id="GO:0016788">
    <property type="term" value="F:hydrolase activity, acting on ester bonds"/>
    <property type="evidence" value="ECO:0007669"/>
    <property type="project" value="UniProtKB-ARBA"/>
</dbReference>
<gene>
    <name evidence="4" type="ORF">HUO12_08345</name>
</gene>
<evidence type="ECO:0000256" key="2">
    <source>
        <dbReference type="SAM" id="SignalP"/>
    </source>
</evidence>
<dbReference type="EMBL" id="JABWTA010000001">
    <property type="protein sequence ID" value="NVE94903.1"/>
    <property type="molecule type" value="Genomic_DNA"/>
</dbReference>
<dbReference type="InterPro" id="IPR052940">
    <property type="entry name" value="Carb_Esterase_6"/>
</dbReference>
<keyword evidence="5" id="KW-1185">Reference proteome</keyword>
<dbReference type="SUPFAM" id="SSF52266">
    <property type="entry name" value="SGNH hydrolase"/>
    <property type="match status" value="1"/>
</dbReference>
<protein>
    <recommendedName>
        <fullName evidence="3">Sialate O-acetylesterase domain-containing protein</fullName>
    </recommendedName>
</protein>
<dbReference type="InterPro" id="IPR036514">
    <property type="entry name" value="SGNH_hydro_sf"/>
</dbReference>
<evidence type="ECO:0000313" key="4">
    <source>
        <dbReference type="EMBL" id="NVE94903.1"/>
    </source>
</evidence>
<dbReference type="Pfam" id="PF03629">
    <property type="entry name" value="SASA"/>
    <property type="match status" value="1"/>
</dbReference>
<dbReference type="PANTHER" id="PTHR31988:SF19">
    <property type="entry name" value="9-O-ACETYL-N-ACETYLNEURAMINIC ACID DEACETYLASE-RELATED"/>
    <property type="match status" value="1"/>
</dbReference>